<proteinExistence type="predicted"/>
<dbReference type="PROSITE" id="PS50943">
    <property type="entry name" value="HTH_CROC1"/>
    <property type="match status" value="1"/>
</dbReference>
<feature type="domain" description="HTH cro/C1-type" evidence="2">
    <location>
        <begin position="8"/>
        <end position="63"/>
    </location>
</feature>
<dbReference type="InterPro" id="IPR001387">
    <property type="entry name" value="Cro/C1-type_HTH"/>
</dbReference>
<name>A0A8S5PXN3_9CAUD</name>
<protein>
    <submittedName>
        <fullName evidence="3">Helix-turn-helix domain protein</fullName>
    </submittedName>
</protein>
<organism evidence="3">
    <name type="scientific">Myoviridae sp. ctq9w2</name>
    <dbReference type="NCBI Taxonomy" id="2825177"/>
    <lineage>
        <taxon>Viruses</taxon>
        <taxon>Duplodnaviria</taxon>
        <taxon>Heunggongvirae</taxon>
        <taxon>Uroviricota</taxon>
        <taxon>Caudoviricetes</taxon>
    </lineage>
</organism>
<dbReference type="SMART" id="SM00530">
    <property type="entry name" value="HTH_XRE"/>
    <property type="match status" value="1"/>
</dbReference>
<accession>A0A8S5PXN3</accession>
<evidence type="ECO:0000259" key="2">
    <source>
        <dbReference type="PROSITE" id="PS50943"/>
    </source>
</evidence>
<dbReference type="Gene3D" id="1.10.260.40">
    <property type="entry name" value="lambda repressor-like DNA-binding domains"/>
    <property type="match status" value="1"/>
</dbReference>
<feature type="region of interest" description="Disordered" evidence="1">
    <location>
        <begin position="136"/>
        <end position="163"/>
    </location>
</feature>
<dbReference type="InterPro" id="IPR010982">
    <property type="entry name" value="Lambda_DNA-bd_dom_sf"/>
</dbReference>
<sequence length="163" mass="18614">MLALYKNIKARRLELKMSQDRLAELTGYKDRSSIAKIEKGEVDLAESKIREFAKALKITPQELMGWDDPDTDISIDETFERICEFYNILNPEGKAEALKRISELSQILQYSANHKAVAIPMAIPYDTLLAAARNDHADDPDETEKMQTDMNLLKRPEKKDDAN</sequence>
<dbReference type="GO" id="GO:0003677">
    <property type="term" value="F:DNA binding"/>
    <property type="evidence" value="ECO:0007669"/>
    <property type="project" value="InterPro"/>
</dbReference>
<dbReference type="EMBL" id="BK015530">
    <property type="protein sequence ID" value="DAE11275.1"/>
    <property type="molecule type" value="Genomic_DNA"/>
</dbReference>
<dbReference type="Pfam" id="PF01381">
    <property type="entry name" value="HTH_3"/>
    <property type="match status" value="1"/>
</dbReference>
<dbReference type="SUPFAM" id="SSF47413">
    <property type="entry name" value="lambda repressor-like DNA-binding domains"/>
    <property type="match status" value="1"/>
</dbReference>
<evidence type="ECO:0000313" key="3">
    <source>
        <dbReference type="EMBL" id="DAE11275.1"/>
    </source>
</evidence>
<dbReference type="CDD" id="cd00093">
    <property type="entry name" value="HTH_XRE"/>
    <property type="match status" value="1"/>
</dbReference>
<evidence type="ECO:0000256" key="1">
    <source>
        <dbReference type="SAM" id="MobiDB-lite"/>
    </source>
</evidence>
<reference evidence="3" key="1">
    <citation type="journal article" date="2021" name="Proc. Natl. Acad. Sci. U.S.A.">
        <title>A Catalog of Tens of Thousands of Viruses from Human Metagenomes Reveals Hidden Associations with Chronic Diseases.</title>
        <authorList>
            <person name="Tisza M.J."/>
            <person name="Buck C.B."/>
        </authorList>
    </citation>
    <scope>NUCLEOTIDE SEQUENCE</scope>
    <source>
        <strain evidence="3">Ctq9w2</strain>
    </source>
</reference>